<keyword evidence="1" id="KW-0645">Protease</keyword>
<dbReference type="Proteomes" id="UP000236161">
    <property type="component" value="Unassembled WGS sequence"/>
</dbReference>
<sequence>MAIASASDNSTWLLDSGASHHVTADLNNLSLHTPYDGPDDIVIGDGTGLHITHTGSTSLQTPSHSFKLHDVLCVPNMKRNLISISQFCKTNNTSIEFLPTSFHVKDSVKTSPAEWHHRLGYPSESILRHIASTFSLAVSKISHCKDCYCNKSHKLSFFQSTIVSHTPLQIIFSDVWTSPIHSVDNFKYYVIFVEHYTHYIWLYPLARKSDVSVVFPRFKALVENFFQTKIATLYSDNGGEYTGLRSFLSTAGISHLTTPPHTPEHNGFSKRRHRHIVETGLTLLSRASLPLSFWSYAFLTATYLINRLPTPTLDMISPYHKLFTSPPNYLKLRVFGCLCYPWLRPYSPHKSAPRSTPCVFLGYSPTQSAYLCYEPSSKKIYTSRHVRFVETEFPMSGLLPHLSRPDESTGSTWLSVPLLTPASSTPSQAQPSRTPLSGNPSIPSSTMPQGATLDSPALTLPPSSRGEEPTSHLPHPRPSKLPSSPPCRGETSSSAQRHSDQLENPSLPSPNIQLASNPTTAPTYRTSPIVTRTRNRIHKPITKLNLSALLAQEVEPKCVTQAIKDDKWRQAMSTEFDALVQNGTWELVPPNAAQNIVGCKWIFRIKRSPDGSIDRYKARLVAKGFHQRPGVDYHETFSPVVKPTTVRLVLSIAISRGWSLRQLDVNNAFLQGTLTEDVYMQQPQGFIDTDHPKHVCKLRKAIYGLKQAPCAWYNELRQFLLHSGFINSTADTSLFIFNQNEVTLYLLVYVDDIIITGSDSTAV</sequence>
<dbReference type="GO" id="GO:0004190">
    <property type="term" value="F:aspartic-type endopeptidase activity"/>
    <property type="evidence" value="ECO:0007669"/>
    <property type="project" value="UniProtKB-KW"/>
</dbReference>
<feature type="compositionally biased region" description="Low complexity" evidence="5">
    <location>
        <begin position="420"/>
        <end position="435"/>
    </location>
</feature>
<dbReference type="SUPFAM" id="SSF56672">
    <property type="entry name" value="DNA/RNA polymerases"/>
    <property type="match status" value="1"/>
</dbReference>
<reference evidence="7 8" key="1">
    <citation type="journal article" date="2017" name="Nature">
        <title>The Apostasia genome and the evolution of orchids.</title>
        <authorList>
            <person name="Zhang G.Q."/>
            <person name="Liu K.W."/>
            <person name="Li Z."/>
            <person name="Lohaus R."/>
            <person name="Hsiao Y.Y."/>
            <person name="Niu S.C."/>
            <person name="Wang J.Y."/>
            <person name="Lin Y.C."/>
            <person name="Xu Q."/>
            <person name="Chen L.J."/>
            <person name="Yoshida K."/>
            <person name="Fujiwara S."/>
            <person name="Wang Z.W."/>
            <person name="Zhang Y.Q."/>
            <person name="Mitsuda N."/>
            <person name="Wang M."/>
            <person name="Liu G.H."/>
            <person name="Pecoraro L."/>
            <person name="Huang H.X."/>
            <person name="Xiao X.J."/>
            <person name="Lin M."/>
            <person name="Wu X.Y."/>
            <person name="Wu W.L."/>
            <person name="Chen Y.Y."/>
            <person name="Chang S.B."/>
            <person name="Sakamoto S."/>
            <person name="Ohme-Takagi M."/>
            <person name="Yagi M."/>
            <person name="Zeng S.J."/>
            <person name="Shen C.Y."/>
            <person name="Yeh C.M."/>
            <person name="Luo Y.B."/>
            <person name="Tsai W.C."/>
            <person name="Van de Peer Y."/>
            <person name="Liu Z.J."/>
        </authorList>
    </citation>
    <scope>NUCLEOTIDE SEQUENCE [LARGE SCALE GENOMIC DNA]</scope>
    <source>
        <strain evidence="8">cv. Shenzhen</strain>
        <tissue evidence="7">Stem</tissue>
    </source>
</reference>
<dbReference type="Gene3D" id="3.30.420.10">
    <property type="entry name" value="Ribonuclease H-like superfamily/Ribonuclease H"/>
    <property type="match status" value="1"/>
</dbReference>
<evidence type="ECO:0000313" key="7">
    <source>
        <dbReference type="EMBL" id="PKA62506.1"/>
    </source>
</evidence>
<feature type="domain" description="Integrase catalytic" evidence="6">
    <location>
        <begin position="163"/>
        <end position="326"/>
    </location>
</feature>
<dbReference type="InterPro" id="IPR013103">
    <property type="entry name" value="RVT_2"/>
</dbReference>
<proteinExistence type="predicted"/>
<dbReference type="STRING" id="1088818.A0A2I0B3Y6"/>
<dbReference type="EMBL" id="KZ451917">
    <property type="protein sequence ID" value="PKA62506.1"/>
    <property type="molecule type" value="Genomic_DNA"/>
</dbReference>
<evidence type="ECO:0000256" key="4">
    <source>
        <dbReference type="ARBA" id="ARBA00022801"/>
    </source>
</evidence>
<evidence type="ECO:0000313" key="8">
    <source>
        <dbReference type="Proteomes" id="UP000236161"/>
    </source>
</evidence>
<keyword evidence="2" id="KW-0479">Metal-binding</keyword>
<protein>
    <submittedName>
        <fullName evidence="7">Retrovirus-related Pol polyprotein from transposon TNT 1-94</fullName>
        <ecNumber evidence="7">3.1.13.-</ecNumber>
    </submittedName>
</protein>
<dbReference type="InterPro" id="IPR057670">
    <property type="entry name" value="SH3_retrovirus"/>
</dbReference>
<gene>
    <name evidence="7" type="ORF">AXF42_Ash009393</name>
</gene>
<dbReference type="PANTHER" id="PTHR42648">
    <property type="entry name" value="TRANSPOSASE, PUTATIVE-RELATED"/>
    <property type="match status" value="1"/>
</dbReference>
<dbReference type="PANTHER" id="PTHR42648:SF26">
    <property type="entry name" value="INTEGRASE CATALYTIC DOMAIN-CONTAINING PROTEIN"/>
    <property type="match status" value="1"/>
</dbReference>
<dbReference type="Pfam" id="PF25597">
    <property type="entry name" value="SH3_retrovirus"/>
    <property type="match status" value="1"/>
</dbReference>
<feature type="region of interest" description="Disordered" evidence="5">
    <location>
        <begin position="413"/>
        <end position="532"/>
    </location>
</feature>
<dbReference type="GO" id="GO:0046872">
    <property type="term" value="F:metal ion binding"/>
    <property type="evidence" value="ECO:0007669"/>
    <property type="project" value="UniProtKB-KW"/>
</dbReference>
<dbReference type="SUPFAM" id="SSF53098">
    <property type="entry name" value="Ribonuclease H-like"/>
    <property type="match status" value="1"/>
</dbReference>
<keyword evidence="4 7" id="KW-0378">Hydrolase</keyword>
<dbReference type="InterPro" id="IPR054722">
    <property type="entry name" value="PolX-like_BBD"/>
</dbReference>
<keyword evidence="3" id="KW-0064">Aspartyl protease</keyword>
<feature type="compositionally biased region" description="Polar residues" evidence="5">
    <location>
        <begin position="436"/>
        <end position="449"/>
    </location>
</feature>
<dbReference type="InterPro" id="IPR039537">
    <property type="entry name" value="Retrotran_Ty1/copia-like"/>
</dbReference>
<dbReference type="Pfam" id="PF00665">
    <property type="entry name" value="rve"/>
    <property type="match status" value="1"/>
</dbReference>
<evidence type="ECO:0000256" key="1">
    <source>
        <dbReference type="ARBA" id="ARBA00022670"/>
    </source>
</evidence>
<dbReference type="InterPro" id="IPR043502">
    <property type="entry name" value="DNA/RNA_pol_sf"/>
</dbReference>
<dbReference type="InterPro" id="IPR012337">
    <property type="entry name" value="RNaseH-like_sf"/>
</dbReference>
<feature type="compositionally biased region" description="Polar residues" evidence="5">
    <location>
        <begin position="490"/>
        <end position="532"/>
    </location>
</feature>
<evidence type="ECO:0000256" key="2">
    <source>
        <dbReference type="ARBA" id="ARBA00022723"/>
    </source>
</evidence>
<dbReference type="GO" id="GO:0003676">
    <property type="term" value="F:nucleic acid binding"/>
    <property type="evidence" value="ECO:0007669"/>
    <property type="project" value="InterPro"/>
</dbReference>
<dbReference type="EC" id="3.1.13.-" evidence="7"/>
<accession>A0A2I0B3Y6</accession>
<dbReference type="PROSITE" id="PS50994">
    <property type="entry name" value="INTEGRASE"/>
    <property type="match status" value="1"/>
</dbReference>
<dbReference type="Pfam" id="PF22936">
    <property type="entry name" value="Pol_BBD"/>
    <property type="match status" value="1"/>
</dbReference>
<evidence type="ECO:0000256" key="3">
    <source>
        <dbReference type="ARBA" id="ARBA00022750"/>
    </source>
</evidence>
<organism evidence="7 8">
    <name type="scientific">Apostasia shenzhenica</name>
    <dbReference type="NCBI Taxonomy" id="1088818"/>
    <lineage>
        <taxon>Eukaryota</taxon>
        <taxon>Viridiplantae</taxon>
        <taxon>Streptophyta</taxon>
        <taxon>Embryophyta</taxon>
        <taxon>Tracheophyta</taxon>
        <taxon>Spermatophyta</taxon>
        <taxon>Magnoliopsida</taxon>
        <taxon>Liliopsida</taxon>
        <taxon>Asparagales</taxon>
        <taxon>Orchidaceae</taxon>
        <taxon>Apostasioideae</taxon>
        <taxon>Apostasia</taxon>
    </lineage>
</organism>
<dbReference type="AlphaFoldDB" id="A0A2I0B3Y6"/>
<dbReference type="OrthoDB" id="1930494at2759"/>
<dbReference type="GO" id="GO:0015074">
    <property type="term" value="P:DNA integration"/>
    <property type="evidence" value="ECO:0007669"/>
    <property type="project" value="InterPro"/>
</dbReference>
<name>A0A2I0B3Y6_9ASPA</name>
<evidence type="ECO:0000259" key="6">
    <source>
        <dbReference type="PROSITE" id="PS50994"/>
    </source>
</evidence>
<dbReference type="InterPro" id="IPR001584">
    <property type="entry name" value="Integrase_cat-core"/>
</dbReference>
<dbReference type="Pfam" id="PF07727">
    <property type="entry name" value="RVT_2"/>
    <property type="match status" value="1"/>
</dbReference>
<keyword evidence="8" id="KW-1185">Reference proteome</keyword>
<evidence type="ECO:0000256" key="5">
    <source>
        <dbReference type="SAM" id="MobiDB-lite"/>
    </source>
</evidence>
<dbReference type="InterPro" id="IPR036397">
    <property type="entry name" value="RNaseH_sf"/>
</dbReference>
<dbReference type="GO" id="GO:0006508">
    <property type="term" value="P:proteolysis"/>
    <property type="evidence" value="ECO:0007669"/>
    <property type="project" value="UniProtKB-KW"/>
</dbReference>